<organism evidence="1 2">
    <name type="scientific">Xenoophorus captivus</name>
    <dbReference type="NCBI Taxonomy" id="1517983"/>
    <lineage>
        <taxon>Eukaryota</taxon>
        <taxon>Metazoa</taxon>
        <taxon>Chordata</taxon>
        <taxon>Craniata</taxon>
        <taxon>Vertebrata</taxon>
        <taxon>Euteleostomi</taxon>
        <taxon>Actinopterygii</taxon>
        <taxon>Neopterygii</taxon>
        <taxon>Teleostei</taxon>
        <taxon>Neoteleostei</taxon>
        <taxon>Acanthomorphata</taxon>
        <taxon>Ovalentaria</taxon>
        <taxon>Atherinomorphae</taxon>
        <taxon>Cyprinodontiformes</taxon>
        <taxon>Goodeidae</taxon>
        <taxon>Xenoophorus</taxon>
    </lineage>
</organism>
<name>A0ABV0S3S3_9TELE</name>
<reference evidence="1 2" key="1">
    <citation type="submission" date="2021-06" db="EMBL/GenBank/DDBJ databases">
        <authorList>
            <person name="Palmer J.M."/>
        </authorList>
    </citation>
    <scope>NUCLEOTIDE SEQUENCE [LARGE SCALE GENOMIC DNA]</scope>
    <source>
        <strain evidence="1 2">XC_2019</strain>
        <tissue evidence="1">Muscle</tissue>
    </source>
</reference>
<keyword evidence="2" id="KW-1185">Reference proteome</keyword>
<accession>A0ABV0S3S3</accession>
<sequence>MTVSCYDLYYGSPASQAQSKRRGAYYGRGSSLLFSSVCCILYQQAPLVGAETSGWHAVLLHRCRHTALSHWPSQPANQIAARLAETTAADTCKMWWDFRVRKSDFIRIGIIFAVFCNSIPITCFLEAGTYVQPSLQQSITAHLSAPSQEVGRFFWSSQVYKIGRIDGLAAAYTVPQLHL</sequence>
<protein>
    <submittedName>
        <fullName evidence="1">Uncharacterized protein</fullName>
    </submittedName>
</protein>
<dbReference type="Proteomes" id="UP001434883">
    <property type="component" value="Unassembled WGS sequence"/>
</dbReference>
<gene>
    <name evidence="1" type="ORF">XENOCAPTIV_029255</name>
</gene>
<evidence type="ECO:0000313" key="1">
    <source>
        <dbReference type="EMBL" id="MEQ2215222.1"/>
    </source>
</evidence>
<comment type="caution">
    <text evidence="1">The sequence shown here is derived from an EMBL/GenBank/DDBJ whole genome shotgun (WGS) entry which is preliminary data.</text>
</comment>
<evidence type="ECO:0000313" key="2">
    <source>
        <dbReference type="Proteomes" id="UP001434883"/>
    </source>
</evidence>
<dbReference type="EMBL" id="JAHRIN010068056">
    <property type="protein sequence ID" value="MEQ2215222.1"/>
    <property type="molecule type" value="Genomic_DNA"/>
</dbReference>
<proteinExistence type="predicted"/>